<reference evidence="4" key="2">
    <citation type="submission" date="2023-09" db="UniProtKB">
        <authorList>
            <consortium name="Ensembl"/>
        </authorList>
    </citation>
    <scope>IDENTIFICATION</scope>
</reference>
<dbReference type="PANTHER" id="PTHR14715">
    <property type="entry name" value="FAM124 DOMAIN-CONTAINING PROTEIN-RELATED"/>
    <property type="match status" value="1"/>
</dbReference>
<dbReference type="RefSeq" id="XP_020039849.1">
    <property type="nucleotide sequence ID" value="XM_020184260.1"/>
</dbReference>
<feature type="domain" description="FAM124" evidence="2">
    <location>
        <begin position="10"/>
        <end position="244"/>
    </location>
</feature>
<dbReference type="GeneID" id="109699512"/>
<dbReference type="KEGG" id="ccan:109699512"/>
<evidence type="ECO:0000313" key="5">
    <source>
        <dbReference type="Proteomes" id="UP001732720"/>
    </source>
</evidence>
<accession>A0A250Y157</accession>
<comment type="similarity">
    <text evidence="1">Belongs to the FAM124 family.</text>
</comment>
<evidence type="ECO:0000259" key="2">
    <source>
        <dbReference type="Pfam" id="PF15067"/>
    </source>
</evidence>
<dbReference type="EMBL" id="GFFV01002614">
    <property type="protein sequence ID" value="JAV37331.1"/>
    <property type="molecule type" value="Transcribed_RNA"/>
</dbReference>
<dbReference type="Proteomes" id="UP001732720">
    <property type="component" value="Chromosome 4"/>
</dbReference>
<dbReference type="InterPro" id="IPR046365">
    <property type="entry name" value="FAM124_dom"/>
</dbReference>
<dbReference type="AlphaFoldDB" id="A0A250Y157"/>
<reference evidence="3" key="1">
    <citation type="journal article" date="2017" name="G3 (Bethesda)">
        <title>De Novo Genome and Transcriptome Assembly of the Canadian Beaver (Castor canadensis).</title>
        <authorList>
            <person name="Lok S."/>
            <person name="Paton T.A."/>
            <person name="Wang Z."/>
            <person name="Kaur G."/>
            <person name="Walker S."/>
            <person name="Yuen R.K."/>
            <person name="Sung W.W."/>
            <person name="Whitney J."/>
            <person name="Buchanan J.A."/>
            <person name="Trost B."/>
            <person name="Singh N."/>
            <person name="Apresto B."/>
            <person name="Chen N."/>
            <person name="Coole M."/>
            <person name="Dawson T.J."/>
            <person name="Ho K.Y."/>
            <person name="Hu Z."/>
            <person name="Pullenayegum S."/>
            <person name="Samler K."/>
            <person name="Shipstone A."/>
            <person name="Tsoi F."/>
            <person name="Wang T."/>
            <person name="Pereira S.L."/>
            <person name="Rostami P."/>
            <person name="Ryan C.A."/>
            <person name="Tong A.H."/>
            <person name="Ng K."/>
            <person name="Sundaravadanam Y."/>
            <person name="Simpson J.T."/>
            <person name="Lim B.K."/>
            <person name="Engstrom M.D."/>
            <person name="Dutton C.J."/>
            <person name="Kerr K.C."/>
            <person name="Franke M."/>
            <person name="Rapley W."/>
            <person name="Wintle R.F."/>
            <person name="Scherer S.W."/>
        </authorList>
    </citation>
    <scope>NUCLEOTIDE SEQUENCE</scope>
    <source>
        <strain evidence="3">ROM106880</strain>
        <tissue evidence="3">Muscle</tissue>
    </source>
</reference>
<dbReference type="Pfam" id="PF15067">
    <property type="entry name" value="FAM124"/>
    <property type="match status" value="1"/>
</dbReference>
<reference evidence="6" key="3">
    <citation type="submission" date="2025-04" db="UniProtKB">
        <authorList>
            <consortium name="RefSeq"/>
        </authorList>
    </citation>
    <scope>IDENTIFICATION</scope>
    <source>
        <tissue evidence="6">Leukocyte</tissue>
    </source>
</reference>
<protein>
    <submittedName>
        <fullName evidence="3 6">Protein FAM124B</fullName>
    </submittedName>
</protein>
<organism evidence="3">
    <name type="scientific">Castor canadensis</name>
    <name type="common">American beaver</name>
    <dbReference type="NCBI Taxonomy" id="51338"/>
    <lineage>
        <taxon>Eukaryota</taxon>
        <taxon>Metazoa</taxon>
        <taxon>Chordata</taxon>
        <taxon>Craniata</taxon>
        <taxon>Vertebrata</taxon>
        <taxon>Euteleostomi</taxon>
        <taxon>Mammalia</taxon>
        <taxon>Eutheria</taxon>
        <taxon>Euarchontoglires</taxon>
        <taxon>Glires</taxon>
        <taxon>Rodentia</taxon>
        <taxon>Castorimorpha</taxon>
        <taxon>Castoridae</taxon>
        <taxon>Castor</taxon>
    </lineage>
</organism>
<dbReference type="GO" id="GO:0005654">
    <property type="term" value="C:nucleoplasm"/>
    <property type="evidence" value="ECO:0007669"/>
    <property type="project" value="TreeGrafter"/>
</dbReference>
<evidence type="ECO:0000313" key="3">
    <source>
        <dbReference type="EMBL" id="JAV37331.1"/>
    </source>
</evidence>
<sequence length="455" mass="51287">MDETQEPLAMTVHLLANSGHGLLLQQALDQLLDCICPEVRLFLVSERIRSVTYCEKNHPRRARFPGMSVLFFLQESLGQERLFRILDSLQHPPWQCYLTQAAQGRMCPCPPATQEFYSLDNQMPVWGVRQVRCGPEILRVTLYCSFDNYEDAIRLYEMILQREPTLQKSNFCFFVLYTTQNFALQLSLKQLPLGTSVDPKESSVLQFKVQEIGQLVPLLPNPCVPISSTRWQTEDYDGNKILLQVQLNTGLAVRNGELSFLEGTLGADMCHQSSQMTSVSGHRTLESRSRRSQGRRFKVRSLELLEPSGIFDSSSGTSWKSPGWFSQASSLATSTQRPLPSPLTKPGTRMKILKENSFQKLEAETNVDTGFTIINSKPRQSCLSKFPRDLGTSQPPSCLPGSSLEVAPSQNKRVIKAKVLPLSLGGKRDLGARKTMSECSYHLPVQDEEKEEFFI</sequence>
<dbReference type="OrthoDB" id="10023686at2759"/>
<dbReference type="PANTHER" id="PTHR14715:SF2">
    <property type="entry name" value="PROTEIN FAM124B"/>
    <property type="match status" value="1"/>
</dbReference>
<evidence type="ECO:0000256" key="1">
    <source>
        <dbReference type="ARBA" id="ARBA00006440"/>
    </source>
</evidence>
<gene>
    <name evidence="3" type="primary">FAM124B</name>
    <name evidence="4 6" type="synonym">Fam124b</name>
</gene>
<dbReference type="InterPro" id="IPR029380">
    <property type="entry name" value="FAM124"/>
</dbReference>
<evidence type="ECO:0000313" key="6">
    <source>
        <dbReference type="RefSeq" id="XP_020039849.1"/>
    </source>
</evidence>
<dbReference type="Ensembl" id="ENSCCNT00000021210.1">
    <property type="protein sequence ID" value="ENSCCNP00000016269.1"/>
    <property type="gene ID" value="ENSCCNG00000016582.1"/>
</dbReference>
<evidence type="ECO:0000313" key="4">
    <source>
        <dbReference type="Ensembl" id="ENSCCNP00000016269.1"/>
    </source>
</evidence>
<proteinExistence type="inferred from homology"/>
<keyword evidence="5" id="KW-1185">Reference proteome</keyword>
<dbReference type="CTD" id="79843"/>
<name>A0A250Y157_CASCN</name>